<geneLocation type="plasmid" evidence="1 2">
    <name>pCHA6605.01</name>
</geneLocation>
<name>K9UPS6_CHAP6</name>
<evidence type="ECO:0000313" key="2">
    <source>
        <dbReference type="Proteomes" id="UP000010366"/>
    </source>
</evidence>
<dbReference type="AlphaFoldDB" id="K9UPS6"/>
<organism evidence="1 2">
    <name type="scientific">Chamaesiphon minutus (strain ATCC 27169 / PCC 6605)</name>
    <dbReference type="NCBI Taxonomy" id="1173020"/>
    <lineage>
        <taxon>Bacteria</taxon>
        <taxon>Bacillati</taxon>
        <taxon>Cyanobacteriota</taxon>
        <taxon>Cyanophyceae</taxon>
        <taxon>Gomontiellales</taxon>
        <taxon>Chamaesiphonaceae</taxon>
        <taxon>Chamaesiphon</taxon>
    </lineage>
</organism>
<keyword evidence="1" id="KW-0614">Plasmid</keyword>
<dbReference type="Proteomes" id="UP000010366">
    <property type="component" value="Plasmid pCHA6605.01"/>
</dbReference>
<reference evidence="1 2" key="1">
    <citation type="submission" date="2012-05" db="EMBL/GenBank/DDBJ databases">
        <title>Noncontiguous Finished plasmid 1 of genome of Chamaesiphon sp. PCC 6605.</title>
        <authorList>
            <consortium name="US DOE Joint Genome Institute"/>
            <person name="Gugger M."/>
            <person name="Coursin T."/>
            <person name="Rippka R."/>
            <person name="Tandeau De Marsac N."/>
            <person name="Huntemann M."/>
            <person name="Wei C.-L."/>
            <person name="Han J."/>
            <person name="Detter J.C."/>
            <person name="Han C."/>
            <person name="Tapia R."/>
            <person name="Chen A."/>
            <person name="Kyrpides N."/>
            <person name="Mavromatis K."/>
            <person name="Markowitz V."/>
            <person name="Szeto E."/>
            <person name="Ivanova N."/>
            <person name="Pagani I."/>
            <person name="Pati A."/>
            <person name="Goodwin L."/>
            <person name="Nordberg H.P."/>
            <person name="Cantor M.N."/>
            <person name="Hua S.X."/>
            <person name="Woyke T."/>
            <person name="Kerfeld C.A."/>
        </authorList>
    </citation>
    <scope>NUCLEOTIDE SEQUENCE [LARGE SCALE GENOMIC DNA]</scope>
    <source>
        <strain evidence="2">ATCC 27169 / PCC 6605</strain>
        <plasmid evidence="2">Plasmid pCHA6605.01</plasmid>
    </source>
</reference>
<dbReference type="RefSeq" id="WP_015328977.1">
    <property type="nucleotide sequence ID" value="NC_020053.1"/>
</dbReference>
<sequence length="79" mass="9585">MKKDQVDLMTIRIACRIDCLAYTRNREIKLSGTFCKSESDIYQQFILRNIYGRKRVLFWIDRKFGIAFDKHQNYFVLIE</sequence>
<keyword evidence="2" id="KW-1185">Reference proteome</keyword>
<proteinExistence type="predicted"/>
<accession>K9UPS6</accession>
<dbReference type="KEGG" id="cmp:Cha6605_6266"/>
<protein>
    <submittedName>
        <fullName evidence="1">Uncharacterized protein</fullName>
    </submittedName>
</protein>
<dbReference type="HOGENOM" id="CLU_2599630_0_0_3"/>
<evidence type="ECO:0000313" key="1">
    <source>
        <dbReference type="EMBL" id="AFY97092.1"/>
    </source>
</evidence>
<gene>
    <name evidence="1" type="ORF">Cha6605_6266</name>
</gene>
<dbReference type="EMBL" id="CP003601">
    <property type="protein sequence ID" value="AFY97092.1"/>
    <property type="molecule type" value="Genomic_DNA"/>
</dbReference>